<evidence type="ECO:0000313" key="2">
    <source>
        <dbReference type="Proteomes" id="UP000325103"/>
    </source>
</evidence>
<name>A0A5B9NCZ3_9CAUD</name>
<reference evidence="1 2" key="1">
    <citation type="submission" date="2019-04" db="EMBL/GenBank/DDBJ databases">
        <title>Nine Novel Phages from a Plateau Lake in Southwest China Provide Insights into Aeromonas Phage Diversity.</title>
        <authorList>
            <person name="Xiao W."/>
            <person name="Bai M."/>
            <person name="Wang Y."/>
            <person name="Cui X."/>
        </authorList>
    </citation>
    <scope>NUCLEOTIDE SEQUENCE [LARGE SCALE GENOMIC DNA]</scope>
</reference>
<dbReference type="Proteomes" id="UP000325103">
    <property type="component" value="Segment"/>
</dbReference>
<evidence type="ECO:0000313" key="1">
    <source>
        <dbReference type="EMBL" id="QEG08723.1"/>
    </source>
</evidence>
<gene>
    <name evidence="1" type="primary">4L372XY_008</name>
</gene>
<organism evidence="1 2">
    <name type="scientific">Aeromonas phage 4L372XY</name>
    <dbReference type="NCBI Taxonomy" id="2588520"/>
    <lineage>
        <taxon>Viruses</taxon>
        <taxon>Duplodnaviria</taxon>
        <taxon>Heunggongvirae</taxon>
        <taxon>Uroviricota</taxon>
        <taxon>Caudoviricetes</taxon>
        <taxon>Plateaulakevirus</taxon>
        <taxon>Plateaulakevirus pv4L372XY</taxon>
    </lineage>
</organism>
<dbReference type="KEGG" id="vg:55617179"/>
<protein>
    <submittedName>
        <fullName evidence="1">Uncharacterized protein</fullName>
    </submittedName>
</protein>
<dbReference type="GeneID" id="55617179"/>
<dbReference type="RefSeq" id="YP_009846807.1">
    <property type="nucleotide sequence ID" value="NC_048772.1"/>
</dbReference>
<dbReference type="EMBL" id="MK813941">
    <property type="protein sequence ID" value="QEG08723.1"/>
    <property type="molecule type" value="Genomic_DNA"/>
</dbReference>
<sequence length="82" mass="9552">MYSEGEAKAEPLEMKKMTNRIEKAQKAAHAVKVNGWDYYPYDLEGYPKSYSIYNYSDGVWLVDTKNEADMIKAEKLIMIIKH</sequence>
<proteinExistence type="predicted"/>
<accession>A0A5B9NCZ3</accession>
<keyword evidence="2" id="KW-1185">Reference proteome</keyword>